<dbReference type="EMBL" id="LWDX02026366">
    <property type="protein sequence ID" value="OEL30051.1"/>
    <property type="molecule type" value="Genomic_DNA"/>
</dbReference>
<evidence type="ECO:0000256" key="4">
    <source>
        <dbReference type="ARBA" id="ARBA00023242"/>
    </source>
</evidence>
<evidence type="ECO:0000256" key="3">
    <source>
        <dbReference type="ARBA" id="ARBA00023163"/>
    </source>
</evidence>
<dbReference type="SUPFAM" id="SSF101941">
    <property type="entry name" value="NAC domain"/>
    <property type="match status" value="1"/>
</dbReference>
<dbReference type="GO" id="GO:0003677">
    <property type="term" value="F:DNA binding"/>
    <property type="evidence" value="ECO:0007669"/>
    <property type="project" value="UniProtKB-KW"/>
</dbReference>
<evidence type="ECO:0000256" key="1">
    <source>
        <dbReference type="ARBA" id="ARBA00023015"/>
    </source>
</evidence>
<comment type="caution">
    <text evidence="6">The sequence shown here is derived from an EMBL/GenBank/DDBJ whole genome shotgun (WGS) entry which is preliminary data.</text>
</comment>
<keyword evidence="3" id="KW-0804">Transcription</keyword>
<name>A0A1E5VY61_9POAL</name>
<keyword evidence="7" id="KW-1185">Reference proteome</keyword>
<dbReference type="InterPro" id="IPR036093">
    <property type="entry name" value="NAC_dom_sf"/>
</dbReference>
<dbReference type="OrthoDB" id="1667455at2759"/>
<organism evidence="6 7">
    <name type="scientific">Dichanthelium oligosanthes</name>
    <dbReference type="NCBI Taxonomy" id="888268"/>
    <lineage>
        <taxon>Eukaryota</taxon>
        <taxon>Viridiplantae</taxon>
        <taxon>Streptophyta</taxon>
        <taxon>Embryophyta</taxon>
        <taxon>Tracheophyta</taxon>
        <taxon>Spermatophyta</taxon>
        <taxon>Magnoliopsida</taxon>
        <taxon>Liliopsida</taxon>
        <taxon>Poales</taxon>
        <taxon>Poaceae</taxon>
        <taxon>PACMAD clade</taxon>
        <taxon>Panicoideae</taxon>
        <taxon>Panicodae</taxon>
        <taxon>Paniceae</taxon>
        <taxon>Dichantheliinae</taxon>
        <taxon>Dichanthelium</taxon>
    </lineage>
</organism>
<protein>
    <submittedName>
        <fullName evidence="6">NAC domain-containing protein 76</fullName>
    </submittedName>
</protein>
<dbReference type="STRING" id="888268.A0A1E5VY61"/>
<evidence type="ECO:0000259" key="5">
    <source>
        <dbReference type="PROSITE" id="PS51005"/>
    </source>
</evidence>
<dbReference type="Pfam" id="PF02365">
    <property type="entry name" value="NAM"/>
    <property type="match status" value="1"/>
</dbReference>
<dbReference type="PANTHER" id="PTHR31744">
    <property type="entry name" value="PROTEIN CUP-SHAPED COTYLEDON 2-RELATED"/>
    <property type="match status" value="1"/>
</dbReference>
<dbReference type="GO" id="GO:0006355">
    <property type="term" value="P:regulation of DNA-templated transcription"/>
    <property type="evidence" value="ECO:0007669"/>
    <property type="project" value="InterPro"/>
</dbReference>
<reference evidence="6 7" key="1">
    <citation type="submission" date="2016-09" db="EMBL/GenBank/DDBJ databases">
        <title>The draft genome of Dichanthelium oligosanthes: A C3 panicoid grass species.</title>
        <authorList>
            <person name="Studer A.J."/>
            <person name="Schnable J.C."/>
            <person name="Brutnell T.P."/>
        </authorList>
    </citation>
    <scope>NUCLEOTIDE SEQUENCE [LARGE SCALE GENOMIC DNA]</scope>
    <source>
        <strain evidence="7">cv. Kellogg 1175</strain>
        <tissue evidence="6">Leaf</tissue>
    </source>
</reference>
<keyword evidence="4" id="KW-0539">Nucleus</keyword>
<dbReference type="InterPro" id="IPR003441">
    <property type="entry name" value="NAC-dom"/>
</dbReference>
<dbReference type="Gene3D" id="2.170.150.80">
    <property type="entry name" value="NAC domain"/>
    <property type="match status" value="1"/>
</dbReference>
<sequence>CCSCFQAEHNQAKSRKVPFQGEEASMHPSCSPLTVPPGFRFHPTDEELLYYYLRKKVAHEPIDLDVIREIDLNKLEPWDLKDRCRIGTGPQDEWYFFSHKDKKYPTGTRTNRATTAGFWKATGRDKAIFLGNAGRRIGLRKTLVFYTGRAPHGKKTDWIMHEYRLDDDKVEVPITEDGWVVCRVFMKKSIQRGLDQQGMVAAADDRELQSFQHSPRSATTPVDKKHGLHQLMHGGFPGAFDPSLHLPNLTSAEAPLAGAPAFMSGTPAVAVNPLDMGSSPLHNLLKLTTSCGTAAGDMLLNNADRFSAAAADWSILDKLLASHQNLDQLFHGKFGGTAAVGVPHHYQQQQLMGMSASSLQRLPLHYLGCETNDLLKFSM</sequence>
<evidence type="ECO:0000256" key="2">
    <source>
        <dbReference type="ARBA" id="ARBA00023125"/>
    </source>
</evidence>
<evidence type="ECO:0000313" key="6">
    <source>
        <dbReference type="EMBL" id="OEL30051.1"/>
    </source>
</evidence>
<dbReference type="FunFam" id="2.170.150.80:FF:000003">
    <property type="entry name" value="NAC domain-containing protein"/>
    <property type="match status" value="1"/>
</dbReference>
<feature type="non-terminal residue" evidence="6">
    <location>
        <position position="1"/>
    </location>
</feature>
<gene>
    <name evidence="6" type="ORF">BAE44_0008931</name>
</gene>
<keyword evidence="1" id="KW-0805">Transcription regulation</keyword>
<dbReference type="PANTHER" id="PTHR31744:SF212">
    <property type="entry name" value="PROTEIN SOMBRERO-LIKE ISOFORM X2"/>
    <property type="match status" value="1"/>
</dbReference>
<dbReference type="Proteomes" id="UP000095767">
    <property type="component" value="Unassembled WGS sequence"/>
</dbReference>
<dbReference type="PROSITE" id="PS51005">
    <property type="entry name" value="NAC"/>
    <property type="match status" value="1"/>
</dbReference>
<proteinExistence type="predicted"/>
<dbReference type="AlphaFoldDB" id="A0A1E5VY61"/>
<evidence type="ECO:0000313" key="7">
    <source>
        <dbReference type="Proteomes" id="UP000095767"/>
    </source>
</evidence>
<accession>A0A1E5VY61</accession>
<feature type="domain" description="NAC" evidence="5">
    <location>
        <begin position="35"/>
        <end position="187"/>
    </location>
</feature>
<keyword evidence="2" id="KW-0238">DNA-binding</keyword>